<keyword evidence="1" id="KW-0677">Repeat</keyword>
<dbReference type="PANTHER" id="PTHR24637:SF421">
    <property type="entry name" value="CUTICLE COLLAGEN DPY-2"/>
    <property type="match status" value="1"/>
</dbReference>
<evidence type="ECO:0000313" key="6">
    <source>
        <dbReference type="WBParaSite" id="nOo.2.0.1.t08642-RA"/>
    </source>
</evidence>
<feature type="region of interest" description="Disordered" evidence="2">
    <location>
        <begin position="133"/>
        <end position="162"/>
    </location>
</feature>
<dbReference type="OrthoDB" id="5983381at2759"/>
<feature type="transmembrane region" description="Helical" evidence="3">
    <location>
        <begin position="58"/>
        <end position="86"/>
    </location>
</feature>
<evidence type="ECO:0000256" key="3">
    <source>
        <dbReference type="SAM" id="Phobius"/>
    </source>
</evidence>
<sequence length="351" mass="36490">LKQTRTTETVEIKGKYYERTVSEFDQQAARVAAFIEHLPIIKEEHQKELFDTIFHLRILITIMIGVKAAAFSSIIISMITIIFIFAEVHQFFVSVVTLKYKLAVNMDEFMVMQDKIWMELQGARMIQQTTQKRLTRQAPNPKCNCDTSNRCPPGPPGRAGMDGMDGMPGLPGPPGEPGVPGIAVPIESVKDYGSCRVCPPGPPGHMGYPGPPGAPGLQGTPGNDGLPGHPGMPGPVGQSGDNGETGPVGKEGPVGPPGREGIRGVPGASGEPGPRGPIGPKGFMGAPGNAGSPGAQGPVGPQGEPGQSGQRGYAGSSGGSGMPGAPGEDAGYCPCPRRRTKKVVKVAATTS</sequence>
<dbReference type="AlphaFoldDB" id="A0A182EKK4"/>
<feature type="compositionally biased region" description="Low complexity" evidence="2">
    <location>
        <begin position="292"/>
        <end position="314"/>
    </location>
</feature>
<keyword evidence="5" id="KW-1185">Reference proteome</keyword>
<proteinExistence type="predicted"/>
<evidence type="ECO:0000256" key="1">
    <source>
        <dbReference type="ARBA" id="ARBA00022737"/>
    </source>
</evidence>
<gene>
    <name evidence="4" type="ORF">NOO_LOCUS8642</name>
</gene>
<keyword evidence="3" id="KW-0472">Membrane</keyword>
<feature type="region of interest" description="Disordered" evidence="2">
    <location>
        <begin position="206"/>
        <end position="351"/>
    </location>
</feature>
<dbReference type="STRING" id="42157.A0A182EKK4"/>
<feature type="compositionally biased region" description="Low complexity" evidence="2">
    <location>
        <begin position="244"/>
        <end position="266"/>
    </location>
</feature>
<protein>
    <submittedName>
        <fullName evidence="6">Col_cuticle_N domain-containing protein</fullName>
    </submittedName>
</protein>
<dbReference type="EMBL" id="UYRW01003722">
    <property type="protein sequence ID" value="VDM91430.1"/>
    <property type="molecule type" value="Genomic_DNA"/>
</dbReference>
<accession>A0A182EKK4</accession>
<evidence type="ECO:0000313" key="4">
    <source>
        <dbReference type="EMBL" id="VDM91430.1"/>
    </source>
</evidence>
<keyword evidence="3" id="KW-1133">Transmembrane helix</keyword>
<reference evidence="6" key="1">
    <citation type="submission" date="2016-06" db="UniProtKB">
        <authorList>
            <consortium name="WormBaseParasite"/>
        </authorList>
    </citation>
    <scope>IDENTIFICATION</scope>
</reference>
<evidence type="ECO:0000313" key="5">
    <source>
        <dbReference type="Proteomes" id="UP000271087"/>
    </source>
</evidence>
<dbReference type="Proteomes" id="UP000271087">
    <property type="component" value="Unassembled WGS sequence"/>
</dbReference>
<organism evidence="6">
    <name type="scientific">Onchocerca ochengi</name>
    <name type="common">Filarial nematode worm</name>
    <dbReference type="NCBI Taxonomy" id="42157"/>
    <lineage>
        <taxon>Eukaryota</taxon>
        <taxon>Metazoa</taxon>
        <taxon>Ecdysozoa</taxon>
        <taxon>Nematoda</taxon>
        <taxon>Chromadorea</taxon>
        <taxon>Rhabditida</taxon>
        <taxon>Spirurina</taxon>
        <taxon>Spiruromorpha</taxon>
        <taxon>Filarioidea</taxon>
        <taxon>Onchocercidae</taxon>
        <taxon>Onchocerca</taxon>
    </lineage>
</organism>
<dbReference type="InterPro" id="IPR008160">
    <property type="entry name" value="Collagen"/>
</dbReference>
<reference evidence="4 5" key="2">
    <citation type="submission" date="2018-08" db="EMBL/GenBank/DDBJ databases">
        <authorList>
            <person name="Laetsch R D."/>
            <person name="Stevens L."/>
            <person name="Kumar S."/>
            <person name="Blaxter L. M."/>
        </authorList>
    </citation>
    <scope>NUCLEOTIDE SEQUENCE [LARGE SCALE GENOMIC DNA]</scope>
</reference>
<dbReference type="Pfam" id="PF01391">
    <property type="entry name" value="Collagen"/>
    <property type="match status" value="2"/>
</dbReference>
<dbReference type="WBParaSite" id="nOo.2.0.1.t08642-RA">
    <property type="protein sequence ID" value="nOo.2.0.1.t08642-RA"/>
    <property type="gene ID" value="nOo.2.0.1.g08642"/>
</dbReference>
<keyword evidence="3" id="KW-0812">Transmembrane</keyword>
<name>A0A182EKK4_ONCOC</name>
<dbReference type="PANTHER" id="PTHR24637">
    <property type="entry name" value="COLLAGEN"/>
    <property type="match status" value="1"/>
</dbReference>
<feature type="compositionally biased region" description="Gly residues" evidence="2">
    <location>
        <begin position="315"/>
        <end position="324"/>
    </location>
</feature>
<evidence type="ECO:0000256" key="2">
    <source>
        <dbReference type="SAM" id="MobiDB-lite"/>
    </source>
</evidence>